<keyword evidence="1" id="KW-0732">Signal</keyword>
<sequence>WYRQYPGSKPENIIFHTEGNNQSEPNDKGNKFMNLSIYSTVLDDSALYFCALVPTVTGNTTALYKNFPK</sequence>
<evidence type="ECO:0000313" key="6">
    <source>
        <dbReference type="Proteomes" id="UP001529510"/>
    </source>
</evidence>
<evidence type="ECO:0000313" key="5">
    <source>
        <dbReference type="EMBL" id="KAL0201020.1"/>
    </source>
</evidence>
<evidence type="ECO:0000256" key="4">
    <source>
        <dbReference type="SAM" id="MobiDB-lite"/>
    </source>
</evidence>
<comment type="caution">
    <text evidence="5">The sequence shown here is derived from an EMBL/GenBank/DDBJ whole genome shotgun (WGS) entry which is preliminary data.</text>
</comment>
<dbReference type="InterPro" id="IPR036179">
    <property type="entry name" value="Ig-like_dom_sf"/>
</dbReference>
<dbReference type="AlphaFoldDB" id="A0ABD0RUR5"/>
<evidence type="ECO:0000256" key="2">
    <source>
        <dbReference type="ARBA" id="ARBA00023130"/>
    </source>
</evidence>
<proteinExistence type="predicted"/>
<evidence type="ECO:0000256" key="3">
    <source>
        <dbReference type="ARBA" id="ARBA00023319"/>
    </source>
</evidence>
<dbReference type="Proteomes" id="UP001529510">
    <property type="component" value="Unassembled WGS sequence"/>
</dbReference>
<dbReference type="EMBL" id="JAMKFB020000002">
    <property type="protein sequence ID" value="KAL0201020.1"/>
    <property type="molecule type" value="Genomic_DNA"/>
</dbReference>
<evidence type="ECO:0000256" key="1">
    <source>
        <dbReference type="ARBA" id="ARBA00022729"/>
    </source>
</evidence>
<dbReference type="SUPFAM" id="SSF48726">
    <property type="entry name" value="Immunoglobulin"/>
    <property type="match status" value="1"/>
</dbReference>
<feature type="non-terminal residue" evidence="5">
    <location>
        <position position="69"/>
    </location>
</feature>
<feature type="region of interest" description="Disordered" evidence="4">
    <location>
        <begin position="1"/>
        <end position="27"/>
    </location>
</feature>
<accession>A0ABD0RUR5</accession>
<dbReference type="GO" id="GO:0002250">
    <property type="term" value="P:adaptive immune response"/>
    <property type="evidence" value="ECO:0007669"/>
    <property type="project" value="UniProtKB-KW"/>
</dbReference>
<feature type="non-terminal residue" evidence="5">
    <location>
        <position position="1"/>
    </location>
</feature>
<evidence type="ECO:0008006" key="7">
    <source>
        <dbReference type="Google" id="ProtNLM"/>
    </source>
</evidence>
<name>A0ABD0RUR5_CIRMR</name>
<reference evidence="5 6" key="1">
    <citation type="submission" date="2024-05" db="EMBL/GenBank/DDBJ databases">
        <title>Genome sequencing and assembly of Indian major carp, Cirrhinus mrigala (Hamilton, 1822).</title>
        <authorList>
            <person name="Mohindra V."/>
            <person name="Chowdhury L.M."/>
            <person name="Lal K."/>
            <person name="Jena J.K."/>
        </authorList>
    </citation>
    <scope>NUCLEOTIDE SEQUENCE [LARGE SCALE GENOMIC DNA]</scope>
    <source>
        <strain evidence="5">CM1030</strain>
        <tissue evidence="5">Blood</tissue>
    </source>
</reference>
<dbReference type="InterPro" id="IPR051287">
    <property type="entry name" value="TCR_variable_region"/>
</dbReference>
<dbReference type="Gene3D" id="2.60.40.10">
    <property type="entry name" value="Immunoglobulins"/>
    <property type="match status" value="1"/>
</dbReference>
<dbReference type="PANTHER" id="PTHR19367:SF18">
    <property type="entry name" value="T CELL RECEPTOR ALPHA VARIABLE 16"/>
    <property type="match status" value="1"/>
</dbReference>
<keyword evidence="3" id="KW-0393">Immunoglobulin domain</keyword>
<dbReference type="PANTHER" id="PTHR19367">
    <property type="entry name" value="T-CELL RECEPTOR ALPHA CHAIN V REGION"/>
    <property type="match status" value="1"/>
</dbReference>
<gene>
    <name evidence="5" type="ORF">M9458_004207</name>
</gene>
<keyword evidence="6" id="KW-1185">Reference proteome</keyword>
<organism evidence="5 6">
    <name type="scientific">Cirrhinus mrigala</name>
    <name type="common">Mrigala</name>
    <dbReference type="NCBI Taxonomy" id="683832"/>
    <lineage>
        <taxon>Eukaryota</taxon>
        <taxon>Metazoa</taxon>
        <taxon>Chordata</taxon>
        <taxon>Craniata</taxon>
        <taxon>Vertebrata</taxon>
        <taxon>Euteleostomi</taxon>
        <taxon>Actinopterygii</taxon>
        <taxon>Neopterygii</taxon>
        <taxon>Teleostei</taxon>
        <taxon>Ostariophysi</taxon>
        <taxon>Cypriniformes</taxon>
        <taxon>Cyprinidae</taxon>
        <taxon>Labeoninae</taxon>
        <taxon>Labeonini</taxon>
        <taxon>Cirrhinus</taxon>
    </lineage>
</organism>
<keyword evidence="2" id="KW-1064">Adaptive immunity</keyword>
<dbReference type="InterPro" id="IPR013783">
    <property type="entry name" value="Ig-like_fold"/>
</dbReference>
<protein>
    <recommendedName>
        <fullName evidence="7">Ig-like domain-containing protein</fullName>
    </recommendedName>
</protein>
<keyword evidence="2" id="KW-0391">Immunity</keyword>